<dbReference type="PANTHER" id="PTHR36923:SF3">
    <property type="entry name" value="FERREDOXIN"/>
    <property type="match status" value="1"/>
</dbReference>
<keyword evidence="10" id="KW-1185">Reference proteome</keyword>
<dbReference type="RefSeq" id="WP_145741804.1">
    <property type="nucleotide sequence ID" value="NZ_VIWX01000004.1"/>
</dbReference>
<dbReference type="Gene3D" id="3.30.70.20">
    <property type="match status" value="1"/>
</dbReference>
<dbReference type="SUPFAM" id="SSF54862">
    <property type="entry name" value="4Fe-4S ferredoxins"/>
    <property type="match status" value="1"/>
</dbReference>
<dbReference type="GO" id="GO:0051538">
    <property type="term" value="F:3 iron, 4 sulfur cluster binding"/>
    <property type="evidence" value="ECO:0007669"/>
    <property type="project" value="UniProtKB-KW"/>
</dbReference>
<dbReference type="AlphaFoldDB" id="A0A561U3D2"/>
<evidence type="ECO:0000256" key="1">
    <source>
        <dbReference type="ARBA" id="ARBA00001927"/>
    </source>
</evidence>
<dbReference type="GO" id="GO:0005506">
    <property type="term" value="F:iron ion binding"/>
    <property type="evidence" value="ECO:0007669"/>
    <property type="project" value="UniProtKB-UniRule"/>
</dbReference>
<keyword evidence="5 8" id="KW-0408">Iron</keyword>
<reference evidence="9 10" key="1">
    <citation type="submission" date="2019-06" db="EMBL/GenBank/DDBJ databases">
        <title>Sequencing the genomes of 1000 actinobacteria strains.</title>
        <authorList>
            <person name="Klenk H.-P."/>
        </authorList>
    </citation>
    <scope>NUCLEOTIDE SEQUENCE [LARGE SCALE GENOMIC DNA]</scope>
    <source>
        <strain evidence="9 10">DSM 46699</strain>
    </source>
</reference>
<protein>
    <recommendedName>
        <fullName evidence="8">Ferredoxin</fullName>
    </recommendedName>
</protein>
<evidence type="ECO:0000256" key="6">
    <source>
        <dbReference type="ARBA" id="ARBA00023014"/>
    </source>
</evidence>
<sequence length="65" mass="6841">MAQIVVDVTRCVGAAQCVLSAPDLFDQDDDGFVMLLEERPSGELEKSAGVAATLCPSQAITVQET</sequence>
<comment type="cofactor">
    <cofactor evidence="1">
        <name>[3Fe-4S] cluster</name>
        <dbReference type="ChEBI" id="CHEBI:21137"/>
    </cofactor>
</comment>
<dbReference type="PANTHER" id="PTHR36923">
    <property type="entry name" value="FERREDOXIN"/>
    <property type="match status" value="1"/>
</dbReference>
<comment type="caution">
    <text evidence="9">The sequence shown here is derived from an EMBL/GenBank/DDBJ whole genome shotgun (WGS) entry which is preliminary data.</text>
</comment>
<keyword evidence="4 8" id="KW-0249">Electron transport</keyword>
<dbReference type="Pfam" id="PF13459">
    <property type="entry name" value="Fer4_15"/>
    <property type="match status" value="1"/>
</dbReference>
<name>A0A561U3D2_9PSEU</name>
<keyword evidence="7" id="KW-0003">3Fe-4S</keyword>
<dbReference type="InterPro" id="IPR001080">
    <property type="entry name" value="3Fe4S_ferredoxin"/>
</dbReference>
<dbReference type="EMBL" id="VIWX01000004">
    <property type="protein sequence ID" value="TWF93869.1"/>
    <property type="molecule type" value="Genomic_DNA"/>
</dbReference>
<keyword evidence="2 8" id="KW-0813">Transport</keyword>
<evidence type="ECO:0000256" key="7">
    <source>
        <dbReference type="ARBA" id="ARBA00023291"/>
    </source>
</evidence>
<evidence type="ECO:0000313" key="9">
    <source>
        <dbReference type="EMBL" id="TWF93869.1"/>
    </source>
</evidence>
<evidence type="ECO:0000256" key="8">
    <source>
        <dbReference type="RuleBase" id="RU368020"/>
    </source>
</evidence>
<evidence type="ECO:0000256" key="4">
    <source>
        <dbReference type="ARBA" id="ARBA00022982"/>
    </source>
</evidence>
<keyword evidence="6 8" id="KW-0411">Iron-sulfur</keyword>
<accession>A0A561U3D2</accession>
<keyword evidence="3 8" id="KW-0479">Metal-binding</keyword>
<proteinExistence type="predicted"/>
<evidence type="ECO:0000256" key="3">
    <source>
        <dbReference type="ARBA" id="ARBA00022723"/>
    </source>
</evidence>
<dbReference type="PRINTS" id="PR00352">
    <property type="entry name" value="3FE4SFRDOXIN"/>
</dbReference>
<comment type="function">
    <text evidence="8">Ferredoxins are iron-sulfur proteins that transfer electrons in a wide variety of metabolic reactions.</text>
</comment>
<dbReference type="GO" id="GO:0009055">
    <property type="term" value="F:electron transfer activity"/>
    <property type="evidence" value="ECO:0007669"/>
    <property type="project" value="UniProtKB-UniRule"/>
</dbReference>
<evidence type="ECO:0000256" key="5">
    <source>
        <dbReference type="ARBA" id="ARBA00023004"/>
    </source>
</evidence>
<dbReference type="Proteomes" id="UP000316184">
    <property type="component" value="Unassembled WGS sequence"/>
</dbReference>
<gene>
    <name evidence="9" type="ORF">FHU35_14142</name>
</gene>
<evidence type="ECO:0000313" key="10">
    <source>
        <dbReference type="Proteomes" id="UP000316184"/>
    </source>
</evidence>
<evidence type="ECO:0000256" key="2">
    <source>
        <dbReference type="ARBA" id="ARBA00022448"/>
    </source>
</evidence>
<dbReference type="InterPro" id="IPR051269">
    <property type="entry name" value="Fe-S_cluster_ET"/>
</dbReference>
<dbReference type="OrthoDB" id="14703at2"/>
<organism evidence="9 10">
    <name type="scientific">Saccharopolyspora dendranthemae</name>
    <dbReference type="NCBI Taxonomy" id="1181886"/>
    <lineage>
        <taxon>Bacteria</taxon>
        <taxon>Bacillati</taxon>
        <taxon>Actinomycetota</taxon>
        <taxon>Actinomycetes</taxon>
        <taxon>Pseudonocardiales</taxon>
        <taxon>Pseudonocardiaceae</taxon>
        <taxon>Saccharopolyspora</taxon>
    </lineage>
</organism>